<dbReference type="InterPro" id="IPR025714">
    <property type="entry name" value="Methyltranfer_dom"/>
</dbReference>
<keyword evidence="4" id="KW-1185">Reference proteome</keyword>
<dbReference type="InterPro" id="IPR036390">
    <property type="entry name" value="WH_DNA-bd_sf"/>
</dbReference>
<feature type="domain" description="S-adenosylmethionine-dependent methyltransferase Rv2258c-like winged HTH" evidence="2">
    <location>
        <begin position="31"/>
        <end position="104"/>
    </location>
</feature>
<dbReference type="GO" id="GO:0008168">
    <property type="term" value="F:methyltransferase activity"/>
    <property type="evidence" value="ECO:0007669"/>
    <property type="project" value="UniProtKB-KW"/>
</dbReference>
<proteinExistence type="predicted"/>
<dbReference type="STRING" id="1848.SAMN05443637_102323"/>
<keyword evidence="3" id="KW-0808">Transferase</keyword>
<protein>
    <submittedName>
        <fullName evidence="3">Methyltransferase domain-containing protein</fullName>
    </submittedName>
</protein>
<evidence type="ECO:0000259" key="1">
    <source>
        <dbReference type="Pfam" id="PF13847"/>
    </source>
</evidence>
<dbReference type="RefSeq" id="WP_073455442.1">
    <property type="nucleotide sequence ID" value="NZ_FRAP01000002.1"/>
</dbReference>
<dbReference type="InterPro" id="IPR029063">
    <property type="entry name" value="SAM-dependent_MTases_sf"/>
</dbReference>
<dbReference type="Gene3D" id="1.10.10.10">
    <property type="entry name" value="Winged helix-like DNA-binding domain superfamily/Winged helix DNA-binding domain"/>
    <property type="match status" value="1"/>
</dbReference>
<dbReference type="InterPro" id="IPR053173">
    <property type="entry name" value="SAM-binding_MTase"/>
</dbReference>
<dbReference type="CDD" id="cd02440">
    <property type="entry name" value="AdoMet_MTases"/>
    <property type="match status" value="1"/>
</dbReference>
<gene>
    <name evidence="3" type="ORF">SAMN05443637_102323</name>
</gene>
<dbReference type="PANTHER" id="PTHR45128:SF2">
    <property type="entry name" value="METHYLTRANSFERASE DOMAIN-CONTAINING PROTEIN"/>
    <property type="match status" value="1"/>
</dbReference>
<dbReference type="Pfam" id="PF21320">
    <property type="entry name" value="WHD_Rv2258c"/>
    <property type="match status" value="1"/>
</dbReference>
<evidence type="ECO:0000313" key="4">
    <source>
        <dbReference type="Proteomes" id="UP000184363"/>
    </source>
</evidence>
<evidence type="ECO:0000259" key="2">
    <source>
        <dbReference type="Pfam" id="PF21320"/>
    </source>
</evidence>
<dbReference type="PANTHER" id="PTHR45128">
    <property type="entry name" value="METHYLTRANSFERASE TYPE 11"/>
    <property type="match status" value="1"/>
</dbReference>
<dbReference type="Proteomes" id="UP000184363">
    <property type="component" value="Unassembled WGS sequence"/>
</dbReference>
<dbReference type="Gene3D" id="3.40.50.150">
    <property type="entry name" value="Vaccinia Virus protein VP39"/>
    <property type="match status" value="1"/>
</dbReference>
<evidence type="ECO:0000313" key="3">
    <source>
        <dbReference type="EMBL" id="SHK08469.1"/>
    </source>
</evidence>
<dbReference type="InterPro" id="IPR036388">
    <property type="entry name" value="WH-like_DNA-bd_sf"/>
</dbReference>
<dbReference type="Pfam" id="PF13847">
    <property type="entry name" value="Methyltransf_31"/>
    <property type="match status" value="1"/>
</dbReference>
<feature type="domain" description="Methyltransferase" evidence="1">
    <location>
        <begin position="182"/>
        <end position="294"/>
    </location>
</feature>
<organism evidence="3 4">
    <name type="scientific">Pseudonocardia thermophila</name>
    <dbReference type="NCBI Taxonomy" id="1848"/>
    <lineage>
        <taxon>Bacteria</taxon>
        <taxon>Bacillati</taxon>
        <taxon>Actinomycetota</taxon>
        <taxon>Actinomycetes</taxon>
        <taxon>Pseudonocardiales</taxon>
        <taxon>Pseudonocardiaceae</taxon>
        <taxon>Pseudonocardia</taxon>
    </lineage>
</organism>
<dbReference type="OrthoDB" id="9801363at2"/>
<dbReference type="GO" id="GO:0032259">
    <property type="term" value="P:methylation"/>
    <property type="evidence" value="ECO:0007669"/>
    <property type="project" value="UniProtKB-KW"/>
</dbReference>
<reference evidence="3 4" key="1">
    <citation type="submission" date="2016-11" db="EMBL/GenBank/DDBJ databases">
        <authorList>
            <person name="Jaros S."/>
            <person name="Januszkiewicz K."/>
            <person name="Wedrychowicz H."/>
        </authorList>
    </citation>
    <scope>NUCLEOTIDE SEQUENCE [LARGE SCALE GENOMIC DNA]</scope>
    <source>
        <strain evidence="3 4">DSM 43832</strain>
    </source>
</reference>
<accession>A0A1M6PKJ1</accession>
<dbReference type="AlphaFoldDB" id="A0A1M6PKJ1"/>
<keyword evidence="3" id="KW-0489">Methyltransferase</keyword>
<name>A0A1M6PKJ1_PSETH</name>
<dbReference type="SUPFAM" id="SSF53335">
    <property type="entry name" value="S-adenosyl-L-methionine-dependent methyltransferases"/>
    <property type="match status" value="1"/>
</dbReference>
<dbReference type="InterPro" id="IPR048711">
    <property type="entry name" value="WHD_Rv2258c"/>
</dbReference>
<dbReference type="SUPFAM" id="SSF46785">
    <property type="entry name" value="Winged helix' DNA-binding domain"/>
    <property type="match status" value="1"/>
</dbReference>
<dbReference type="EMBL" id="FRAP01000002">
    <property type="protein sequence ID" value="SHK08469.1"/>
    <property type="molecule type" value="Genomic_DNA"/>
</dbReference>
<sequence>MTVAPSRPVDPDALQTLVERALGDFGAVLAAALVTIGDRLGLYRALAERGPSTAAELAGATGTTERNIREWLAAQAAAGYVTYDGPDASGADRFSLTPEQAAALADETSPAFVVGGFQVVTAAVKADELVTAAFRSGTGVGWHEHHHDLFAGTERFFRPGYAVNLVGAWLPALDGVADRMRAGARVADVGCGHGASTILMAQAFPASTFAGFDYHAPSIAAADRAASDAGVPNAEFGVAAADGYAGGPYDLICFFDSLHDMGDPVGALRHARAALSADGTVMLVEPQAGDTLTENLNPVGRVFYAASTLVCTPVAQSQNHGRGTALGAQAGEARLAATAREAGFTRVRRAAETPFNLVLELRP</sequence>